<dbReference type="EMBL" id="JAPWTJ010000752">
    <property type="protein sequence ID" value="KAJ8975880.1"/>
    <property type="molecule type" value="Genomic_DNA"/>
</dbReference>
<proteinExistence type="predicted"/>
<gene>
    <name evidence="1" type="ORF">NQ317_015213</name>
</gene>
<dbReference type="Gene3D" id="3.50.50.60">
    <property type="entry name" value="FAD/NAD(P)-binding domain"/>
    <property type="match status" value="1"/>
</dbReference>
<keyword evidence="2" id="KW-1185">Reference proteome</keyword>
<sequence length="126" mass="14344">MSKIFFGTNFTKYLATAYCRHFSASQVYNDQHSCKVLVVGGGTGGCAVAAKLCRKLKKKELFLLEPSEDHYYQPLFTLIGAGAATLEEATRREKDVLPKNCTWIKDKAVAYEPKKQCRFNQKRTYY</sequence>
<comment type="caution">
    <text evidence="1">The sequence shown here is derived from an EMBL/GenBank/DDBJ whole genome shotgun (WGS) entry which is preliminary data.</text>
</comment>
<dbReference type="SUPFAM" id="SSF51905">
    <property type="entry name" value="FAD/NAD(P)-binding domain"/>
    <property type="match status" value="1"/>
</dbReference>
<reference evidence="1" key="1">
    <citation type="journal article" date="2023" name="Insect Mol. Biol.">
        <title>Genome sequencing provides insights into the evolution of gene families encoding plant cell wall-degrading enzymes in longhorned beetles.</title>
        <authorList>
            <person name="Shin N.R."/>
            <person name="Okamura Y."/>
            <person name="Kirsch R."/>
            <person name="Pauchet Y."/>
        </authorList>
    </citation>
    <scope>NUCLEOTIDE SEQUENCE</scope>
    <source>
        <strain evidence="1">MMC_N1</strain>
    </source>
</reference>
<name>A0ABQ9JCH3_9CUCU</name>
<evidence type="ECO:0000313" key="1">
    <source>
        <dbReference type="EMBL" id="KAJ8975880.1"/>
    </source>
</evidence>
<dbReference type="PANTHER" id="PTHR10632:SF2">
    <property type="entry name" value="SULFIDE:QUINONE OXIDOREDUCTASE, MITOCHONDRIAL"/>
    <property type="match status" value="1"/>
</dbReference>
<evidence type="ECO:0000313" key="2">
    <source>
        <dbReference type="Proteomes" id="UP001162164"/>
    </source>
</evidence>
<dbReference type="InterPro" id="IPR015904">
    <property type="entry name" value="Sulphide_quinone_reductase"/>
</dbReference>
<organism evidence="1 2">
    <name type="scientific">Molorchus minor</name>
    <dbReference type="NCBI Taxonomy" id="1323400"/>
    <lineage>
        <taxon>Eukaryota</taxon>
        <taxon>Metazoa</taxon>
        <taxon>Ecdysozoa</taxon>
        <taxon>Arthropoda</taxon>
        <taxon>Hexapoda</taxon>
        <taxon>Insecta</taxon>
        <taxon>Pterygota</taxon>
        <taxon>Neoptera</taxon>
        <taxon>Endopterygota</taxon>
        <taxon>Coleoptera</taxon>
        <taxon>Polyphaga</taxon>
        <taxon>Cucujiformia</taxon>
        <taxon>Chrysomeloidea</taxon>
        <taxon>Cerambycidae</taxon>
        <taxon>Lamiinae</taxon>
        <taxon>Monochamini</taxon>
        <taxon>Molorchus</taxon>
    </lineage>
</organism>
<accession>A0ABQ9JCH3</accession>
<protein>
    <submittedName>
        <fullName evidence="1">Uncharacterized protein</fullName>
    </submittedName>
</protein>
<dbReference type="Proteomes" id="UP001162164">
    <property type="component" value="Unassembled WGS sequence"/>
</dbReference>
<dbReference type="InterPro" id="IPR036188">
    <property type="entry name" value="FAD/NAD-bd_sf"/>
</dbReference>
<dbReference type="PANTHER" id="PTHR10632">
    <property type="entry name" value="SULFIDE:QUINONE OXIDOREDUCTASE"/>
    <property type="match status" value="1"/>
</dbReference>